<dbReference type="PANTHER" id="PTHR34135:SF2">
    <property type="entry name" value="LYSOZYME"/>
    <property type="match status" value="1"/>
</dbReference>
<sequence length="377" mass="40943">MLNGIDIASYQAGIDLGAVPCDFAIIKATQGTSYVNPDCDRAFQNGVAAGKKLGVYHYAGGGGAVAEADFFIDQIQGYIGKAILVLDWEADQNPNFGNVAYAKEFMDRVTQKTGVKPMIYMSMSVTRQQDWSSLVAANYGLWVAQYPDYNKTGYQTEPWIDGEGTGAWPGYAMLQYTSSGCLANWGGCLDLDLFYGDTAAWDAYAGATSAPTKIEVKPKQIPGMAKNKVGLKYAGHVQDIGDCSVVRDGQVAGTTGFSKRLEAITVDVDVLRKVKGYENLKMNVLVHVQDIGDKTYENIKSTTVIGTKGEGRRLEGIEFEVTGLPTGRVLKFQVHEQDKGWSTIATASDIGAFRGSVGESRRIEAIKIWIDDKSEAR</sequence>
<keyword evidence="3" id="KW-0326">Glycosidase</keyword>
<dbReference type="GO" id="GO:0016052">
    <property type="term" value="P:carbohydrate catabolic process"/>
    <property type="evidence" value="ECO:0007669"/>
    <property type="project" value="TreeGrafter"/>
</dbReference>
<dbReference type="SUPFAM" id="SSF51445">
    <property type="entry name" value="(Trans)glycosidases"/>
    <property type="match status" value="1"/>
</dbReference>
<dbReference type="OrthoDB" id="9783374at2"/>
<dbReference type="AlphaFoldDB" id="A0A1M6RL80"/>
<dbReference type="InterPro" id="IPR002053">
    <property type="entry name" value="Glyco_hydro_25"/>
</dbReference>
<accession>A0A1M6RL80</accession>
<protein>
    <submittedName>
        <fullName evidence="4">Lyzozyme M1 (1,4-beta-N-acetylmuramidase), GH25 family</fullName>
    </submittedName>
</protein>
<organism evidence="4 5">
    <name type="scientific">Hespellia stercorisuis DSM 15480</name>
    <dbReference type="NCBI Taxonomy" id="1121950"/>
    <lineage>
        <taxon>Bacteria</taxon>
        <taxon>Bacillati</taxon>
        <taxon>Bacillota</taxon>
        <taxon>Clostridia</taxon>
        <taxon>Lachnospirales</taxon>
        <taxon>Lachnospiraceae</taxon>
        <taxon>Hespellia</taxon>
    </lineage>
</organism>
<name>A0A1M6RL80_9FIRM</name>
<comment type="similarity">
    <text evidence="1">Belongs to the glycosyl hydrolase 25 family.</text>
</comment>
<dbReference type="RefSeq" id="WP_073111407.1">
    <property type="nucleotide sequence ID" value="NZ_FQZY01000043.1"/>
</dbReference>
<evidence type="ECO:0000313" key="4">
    <source>
        <dbReference type="EMBL" id="SHK33107.1"/>
    </source>
</evidence>
<dbReference type="GO" id="GO:0009253">
    <property type="term" value="P:peptidoglycan catabolic process"/>
    <property type="evidence" value="ECO:0007669"/>
    <property type="project" value="InterPro"/>
</dbReference>
<dbReference type="GO" id="GO:0016998">
    <property type="term" value="P:cell wall macromolecule catabolic process"/>
    <property type="evidence" value="ECO:0007669"/>
    <property type="project" value="InterPro"/>
</dbReference>
<dbReference type="GO" id="GO:0003796">
    <property type="term" value="F:lysozyme activity"/>
    <property type="evidence" value="ECO:0007669"/>
    <property type="project" value="InterPro"/>
</dbReference>
<evidence type="ECO:0000256" key="1">
    <source>
        <dbReference type="ARBA" id="ARBA00010646"/>
    </source>
</evidence>
<dbReference type="Pfam" id="PF07538">
    <property type="entry name" value="ChW"/>
    <property type="match status" value="3"/>
</dbReference>
<dbReference type="InterPro" id="IPR006637">
    <property type="entry name" value="ChW"/>
</dbReference>
<keyword evidence="2" id="KW-0378">Hydrolase</keyword>
<evidence type="ECO:0000256" key="2">
    <source>
        <dbReference type="ARBA" id="ARBA00022801"/>
    </source>
</evidence>
<dbReference type="PROSITE" id="PS51904">
    <property type="entry name" value="GLYCOSYL_HYDROL_F25_2"/>
    <property type="match status" value="1"/>
</dbReference>
<keyword evidence="5" id="KW-1185">Reference proteome</keyword>
<dbReference type="PANTHER" id="PTHR34135">
    <property type="entry name" value="LYSOZYME"/>
    <property type="match status" value="1"/>
</dbReference>
<gene>
    <name evidence="4" type="ORF">SAMN02745243_02720</name>
</gene>
<dbReference type="Proteomes" id="UP000184301">
    <property type="component" value="Unassembled WGS sequence"/>
</dbReference>
<proteinExistence type="inferred from homology"/>
<dbReference type="Pfam" id="PF01183">
    <property type="entry name" value="Glyco_hydro_25"/>
    <property type="match status" value="1"/>
</dbReference>
<dbReference type="InterPro" id="IPR018077">
    <property type="entry name" value="Glyco_hydro_fam25_subgr"/>
</dbReference>
<dbReference type="Gene3D" id="3.20.20.80">
    <property type="entry name" value="Glycosidases"/>
    <property type="match status" value="1"/>
</dbReference>
<evidence type="ECO:0000313" key="5">
    <source>
        <dbReference type="Proteomes" id="UP000184301"/>
    </source>
</evidence>
<reference evidence="4 5" key="1">
    <citation type="submission" date="2016-11" db="EMBL/GenBank/DDBJ databases">
        <authorList>
            <person name="Jaros S."/>
            <person name="Januszkiewicz K."/>
            <person name="Wedrychowicz H."/>
        </authorList>
    </citation>
    <scope>NUCLEOTIDE SEQUENCE [LARGE SCALE GENOMIC DNA]</scope>
    <source>
        <strain evidence="4 5">DSM 15480</strain>
    </source>
</reference>
<dbReference type="InterPro" id="IPR017853">
    <property type="entry name" value="GH"/>
</dbReference>
<dbReference type="SMART" id="SM00728">
    <property type="entry name" value="ChW"/>
    <property type="match status" value="3"/>
</dbReference>
<dbReference type="EMBL" id="FQZY01000043">
    <property type="protein sequence ID" value="SHK33107.1"/>
    <property type="molecule type" value="Genomic_DNA"/>
</dbReference>
<dbReference type="STRING" id="1121950.SAMN02745243_02720"/>
<dbReference type="SMART" id="SM00641">
    <property type="entry name" value="Glyco_25"/>
    <property type="match status" value="1"/>
</dbReference>
<evidence type="ECO:0000256" key="3">
    <source>
        <dbReference type="ARBA" id="ARBA00023295"/>
    </source>
</evidence>